<dbReference type="AlphaFoldDB" id="M1SPI3"/>
<dbReference type="KEGG" id="mmk:MU9_2686"/>
<dbReference type="HOGENOM" id="CLU_3254248_0_0_6"/>
<sequence>MSENNRMTNAPDFLSGLDAGVFGNRYSKPIPVNSKLNYFMPL</sequence>
<evidence type="ECO:0000313" key="2">
    <source>
        <dbReference type="Proteomes" id="UP000011834"/>
    </source>
</evidence>
<proteinExistence type="predicted"/>
<name>M1SPI3_MORMO</name>
<organism evidence="1 2">
    <name type="scientific">Morganella morganii subsp. morganii KT</name>
    <dbReference type="NCBI Taxonomy" id="1124991"/>
    <lineage>
        <taxon>Bacteria</taxon>
        <taxon>Pseudomonadati</taxon>
        <taxon>Pseudomonadota</taxon>
        <taxon>Gammaproteobacteria</taxon>
        <taxon>Enterobacterales</taxon>
        <taxon>Morganellaceae</taxon>
        <taxon>Morganella</taxon>
    </lineage>
</organism>
<dbReference type="Proteomes" id="UP000011834">
    <property type="component" value="Chromosome"/>
</dbReference>
<keyword evidence="2" id="KW-1185">Reference proteome</keyword>
<dbReference type="EMBL" id="CP004345">
    <property type="protein sequence ID" value="AGG31731.1"/>
    <property type="molecule type" value="Genomic_DNA"/>
</dbReference>
<gene>
    <name evidence="1" type="ORF">MU9_2686</name>
</gene>
<protein>
    <submittedName>
        <fullName evidence="1">Uncharacterized protein</fullName>
    </submittedName>
</protein>
<evidence type="ECO:0000313" key="1">
    <source>
        <dbReference type="EMBL" id="AGG31731.1"/>
    </source>
</evidence>
<accession>M1SPI3</accession>
<reference evidence="1 2" key="1">
    <citation type="journal article" date="2012" name="BMC Genomics">
        <title>Whole-genome sequencing and identification of Morganella morganii KT pathogenicity-related genes.</title>
        <authorList>
            <person name="Chen Y.T."/>
            <person name="Peng H.L."/>
            <person name="Shia W.C."/>
            <person name="Hsu F.R."/>
            <person name="Ken C.F."/>
            <person name="Tsao Y.M."/>
            <person name="Chen C.H."/>
            <person name="Liu C.E."/>
            <person name="Hsieh M.F."/>
            <person name="Chen H.C."/>
            <person name="Tang C.Y."/>
            <person name="Ku T.H."/>
        </authorList>
    </citation>
    <scope>NUCLEOTIDE SEQUENCE [LARGE SCALE GENOMIC DNA]</scope>
    <source>
        <strain evidence="1 2">KT</strain>
    </source>
</reference>